<keyword evidence="2" id="KW-0808">Transferase</keyword>
<keyword evidence="3" id="KW-1185">Reference proteome</keyword>
<protein>
    <submittedName>
        <fullName evidence="2">Casein kinase i</fullName>
    </submittedName>
</protein>
<dbReference type="EMBL" id="CCKQ01019528">
    <property type="protein sequence ID" value="CDW91547.1"/>
    <property type="molecule type" value="Genomic_DNA"/>
</dbReference>
<dbReference type="InParanoid" id="A0A078BEG6"/>
<accession>A0A078BEG6</accession>
<dbReference type="AlphaFoldDB" id="A0A078BEG6"/>
<dbReference type="SUPFAM" id="SSF56112">
    <property type="entry name" value="Protein kinase-like (PK-like)"/>
    <property type="match status" value="1"/>
</dbReference>
<feature type="region of interest" description="Disordered" evidence="1">
    <location>
        <begin position="363"/>
        <end position="396"/>
    </location>
</feature>
<reference evidence="2 3" key="1">
    <citation type="submission" date="2014-06" db="EMBL/GenBank/DDBJ databases">
        <authorList>
            <person name="Swart Estienne"/>
        </authorList>
    </citation>
    <scope>NUCLEOTIDE SEQUENCE [LARGE SCALE GENOMIC DNA]</scope>
    <source>
        <strain evidence="2 3">130c</strain>
    </source>
</reference>
<evidence type="ECO:0000313" key="2">
    <source>
        <dbReference type="EMBL" id="CDW91547.1"/>
    </source>
</evidence>
<dbReference type="InterPro" id="IPR050235">
    <property type="entry name" value="CK1_Ser-Thr_kinase"/>
</dbReference>
<dbReference type="InterPro" id="IPR011009">
    <property type="entry name" value="Kinase-like_dom_sf"/>
</dbReference>
<sequence>MQLKQVYQTDLFRDPPEGVLVNHRFIIKQKIGKGSFGSVFKAGIPKLFWYGSEGDYNIMAMELLGSNLEDLMKECGGKLSLQAVLLIADLMDQLKNFEIQTQACIYLSLQSYLQQELRDMPLQMLIQAFVKSKIQRIQFLTLEQSRRDDLESVLYVLIYLLNGQLPWQGVKALNRHEKQTQIMDMKMAIPESMLCHGLPQGFCDALLYIKGLDFEQKPNYEYIKNIFKEIYVKQHFKKTELLFDWQIIRKRKREEKKGFKSVQVEPEQSIMNSNMIDVFPNQKESIKVFQIEEQKNEVKPLTKQIFKKASLDIFQQAFKVHFEKQIQDSLNEIEIKKKQFKEKIAVEIASKLKNLMTNKLKTDSEMSVDDQASFNSEEMRENTPDVLVGNNPTNKSHFLDELKDKEIRELKKQLVDHSSQKLKRNKTQKFSDKKQLVQSPKKAQSNPESEQSSSVYSYSDENKVSVSDLGRQRSKSMFADKSGCLCF</sequence>
<dbReference type="Gene3D" id="1.10.510.10">
    <property type="entry name" value="Transferase(Phosphotransferase) domain 1"/>
    <property type="match status" value="2"/>
</dbReference>
<proteinExistence type="predicted"/>
<feature type="region of interest" description="Disordered" evidence="1">
    <location>
        <begin position="414"/>
        <end position="472"/>
    </location>
</feature>
<dbReference type="GO" id="GO:0016301">
    <property type="term" value="F:kinase activity"/>
    <property type="evidence" value="ECO:0007669"/>
    <property type="project" value="UniProtKB-KW"/>
</dbReference>
<dbReference type="PANTHER" id="PTHR11909">
    <property type="entry name" value="CASEIN KINASE-RELATED"/>
    <property type="match status" value="1"/>
</dbReference>
<evidence type="ECO:0000313" key="3">
    <source>
        <dbReference type="Proteomes" id="UP000039865"/>
    </source>
</evidence>
<gene>
    <name evidence="2" type="primary">Contig19117.g20271</name>
    <name evidence="2" type="ORF">STYLEM_20703</name>
</gene>
<dbReference type="Proteomes" id="UP000039865">
    <property type="component" value="Unassembled WGS sequence"/>
</dbReference>
<feature type="compositionally biased region" description="Low complexity" evidence="1">
    <location>
        <begin position="444"/>
        <end position="459"/>
    </location>
</feature>
<dbReference type="OrthoDB" id="5979581at2759"/>
<organism evidence="2 3">
    <name type="scientific">Stylonychia lemnae</name>
    <name type="common">Ciliate</name>
    <dbReference type="NCBI Taxonomy" id="5949"/>
    <lineage>
        <taxon>Eukaryota</taxon>
        <taxon>Sar</taxon>
        <taxon>Alveolata</taxon>
        <taxon>Ciliophora</taxon>
        <taxon>Intramacronucleata</taxon>
        <taxon>Spirotrichea</taxon>
        <taxon>Stichotrichia</taxon>
        <taxon>Sporadotrichida</taxon>
        <taxon>Oxytrichidae</taxon>
        <taxon>Stylonychinae</taxon>
        <taxon>Stylonychia</taxon>
    </lineage>
</organism>
<dbReference type="OMA" id="EPNCAND"/>
<evidence type="ECO:0000256" key="1">
    <source>
        <dbReference type="SAM" id="MobiDB-lite"/>
    </source>
</evidence>
<name>A0A078BEG6_STYLE</name>
<keyword evidence="2" id="KW-0418">Kinase</keyword>